<evidence type="ECO:0000313" key="2">
    <source>
        <dbReference type="EMBL" id="KAG7765460.1"/>
    </source>
</evidence>
<dbReference type="GO" id="GO:0046578">
    <property type="term" value="P:regulation of Ras protein signal transduction"/>
    <property type="evidence" value="ECO:0007669"/>
    <property type="project" value="TreeGrafter"/>
</dbReference>
<dbReference type="SUPFAM" id="SSF49777">
    <property type="entry name" value="PEBP-like"/>
    <property type="match status" value="1"/>
</dbReference>
<dbReference type="EMBL" id="JAHLUH010000005">
    <property type="protein sequence ID" value="KAG7728055.1"/>
    <property type="molecule type" value="Genomic_DNA"/>
</dbReference>
<dbReference type="Pfam" id="PF01161">
    <property type="entry name" value="PBP"/>
    <property type="match status" value="1"/>
</dbReference>
<proteinExistence type="predicted"/>
<reference evidence="1 3" key="1">
    <citation type="journal article" date="2021" name="G3 (Bethesda)">
        <title>Genomic diversity, chromosomal rearrangements, and interspecies hybridization in the ogataea polymorpha species complex.</title>
        <authorList>
            <person name="Hanson S.J."/>
            <person name="Cinneide E.O."/>
            <person name="Salzberg L.I."/>
            <person name="Wolfe K.H."/>
            <person name="McGowan J."/>
            <person name="Fitzpatrick D.A."/>
            <person name="Matlin K."/>
        </authorList>
    </citation>
    <scope>NUCLEOTIDE SEQUENCE</scope>
    <source>
        <strain evidence="2">81-436-3</strain>
        <strain evidence="1">83-405-1</strain>
    </source>
</reference>
<dbReference type="PANTHER" id="PTHR11362:SF148">
    <property type="entry name" value="CARBOXYPEPTIDASE Y INHIBITOR"/>
    <property type="match status" value="1"/>
</dbReference>
<dbReference type="PANTHER" id="PTHR11362">
    <property type="entry name" value="PHOSPHATIDYLETHANOLAMINE-BINDING PROTEIN"/>
    <property type="match status" value="1"/>
</dbReference>
<dbReference type="InterPro" id="IPR036610">
    <property type="entry name" value="PEBP-like_sf"/>
</dbReference>
<protein>
    <submittedName>
        <fullName evidence="1">Uncharacterized protein</fullName>
    </submittedName>
</protein>
<dbReference type="GO" id="GO:0005543">
    <property type="term" value="F:phospholipid binding"/>
    <property type="evidence" value="ECO:0007669"/>
    <property type="project" value="TreeGrafter"/>
</dbReference>
<evidence type="ECO:0000313" key="1">
    <source>
        <dbReference type="EMBL" id="KAG7728055.1"/>
    </source>
</evidence>
<accession>A0AAN6D748</accession>
<dbReference type="GO" id="GO:0030414">
    <property type="term" value="F:peptidase inhibitor activity"/>
    <property type="evidence" value="ECO:0007669"/>
    <property type="project" value="TreeGrafter"/>
</dbReference>
<dbReference type="Gene3D" id="3.90.280.10">
    <property type="entry name" value="PEBP-like"/>
    <property type="match status" value="1"/>
</dbReference>
<dbReference type="AlphaFoldDB" id="A0AAN6D748"/>
<comment type="caution">
    <text evidence="1">The sequence shown here is derived from an EMBL/GenBank/DDBJ whole genome shotgun (WGS) entry which is preliminary data.</text>
</comment>
<sequence>MASQLKLGQLINRGTKLVSLRYSSYLAPKPALSYRPALCRPTINNKMRLVTISNSIKDALTKSEVVPTVIHSDSFTPKGFLIISYGPDKEVAMGNTLAVKETQQKPDLAFTLNLSKDTDPDFSISSSDRFALVLTDPDAPTKGDEKWSEYCHYVVKNIKLNDFDPNKSVDISQIEEQLTTTNLNGEVLVPYMGPAPPPKTGKHRYVFLLYKQKPGVEPEAPADRACWGTGVPGWGAEEWSQKNELQLLAVNFFYAQNEEQ</sequence>
<organism evidence="1 4">
    <name type="scientific">Ogataea haglerorum</name>
    <dbReference type="NCBI Taxonomy" id="1937702"/>
    <lineage>
        <taxon>Eukaryota</taxon>
        <taxon>Fungi</taxon>
        <taxon>Dikarya</taxon>
        <taxon>Ascomycota</taxon>
        <taxon>Saccharomycotina</taxon>
        <taxon>Pichiomycetes</taxon>
        <taxon>Pichiales</taxon>
        <taxon>Pichiaceae</taxon>
        <taxon>Ogataea</taxon>
    </lineage>
</organism>
<dbReference type="GO" id="GO:0030162">
    <property type="term" value="P:regulation of proteolysis"/>
    <property type="evidence" value="ECO:0007669"/>
    <property type="project" value="TreeGrafter"/>
</dbReference>
<dbReference type="Proteomes" id="UP000738402">
    <property type="component" value="Unassembled WGS sequence"/>
</dbReference>
<keyword evidence="3" id="KW-1185">Reference proteome</keyword>
<dbReference type="InterPro" id="IPR008914">
    <property type="entry name" value="PEBP"/>
</dbReference>
<evidence type="ECO:0000313" key="4">
    <source>
        <dbReference type="Proteomes" id="UP000738402"/>
    </source>
</evidence>
<dbReference type="CDD" id="cd00866">
    <property type="entry name" value="PEBP_euk"/>
    <property type="match status" value="1"/>
</dbReference>
<dbReference type="Proteomes" id="UP000697297">
    <property type="component" value="Unassembled WGS sequence"/>
</dbReference>
<name>A0AAN6D748_9ASCO</name>
<dbReference type="EMBL" id="JAHLUN010000006">
    <property type="protein sequence ID" value="KAG7765460.1"/>
    <property type="molecule type" value="Genomic_DNA"/>
</dbReference>
<dbReference type="InterPro" id="IPR035810">
    <property type="entry name" value="PEBP_euk"/>
</dbReference>
<gene>
    <name evidence="1" type="ORF">KL933_002181</name>
    <name evidence="2" type="ORF">KL946_002517</name>
</gene>
<evidence type="ECO:0000313" key="3">
    <source>
        <dbReference type="Proteomes" id="UP000697297"/>
    </source>
</evidence>